<feature type="domain" description="Chromo" evidence="2">
    <location>
        <begin position="100"/>
        <end position="151"/>
    </location>
</feature>
<dbReference type="Pfam" id="PF24626">
    <property type="entry name" value="SH3_Tf2-1"/>
    <property type="match status" value="1"/>
</dbReference>
<dbReference type="SMART" id="SM00298">
    <property type="entry name" value="CHROMO"/>
    <property type="match status" value="1"/>
</dbReference>
<dbReference type="InterPro" id="IPR023780">
    <property type="entry name" value="Chromo_domain"/>
</dbReference>
<evidence type="ECO:0000256" key="1">
    <source>
        <dbReference type="SAM" id="MobiDB-lite"/>
    </source>
</evidence>
<reference evidence="3 4" key="1">
    <citation type="submission" date="2024-02" db="EMBL/GenBank/DDBJ databases">
        <title>High-quality chromosome-scale genome assembly of Pensacola bahiagrass (Paspalum notatum Flugge var. saurae).</title>
        <authorList>
            <person name="Vega J.M."/>
            <person name="Podio M."/>
            <person name="Orjuela J."/>
            <person name="Siena L.A."/>
            <person name="Pessino S.C."/>
            <person name="Combes M.C."/>
            <person name="Mariac C."/>
            <person name="Albertini E."/>
            <person name="Pupilli F."/>
            <person name="Ortiz J.P.A."/>
            <person name="Leblanc O."/>
        </authorList>
    </citation>
    <scope>NUCLEOTIDE SEQUENCE [LARGE SCALE GENOMIC DNA]</scope>
    <source>
        <strain evidence="3">R1</strain>
        <tissue evidence="3">Leaf</tissue>
    </source>
</reference>
<dbReference type="EMBL" id="CP144749">
    <property type="protein sequence ID" value="WVZ74258.1"/>
    <property type="molecule type" value="Genomic_DNA"/>
</dbReference>
<evidence type="ECO:0000313" key="4">
    <source>
        <dbReference type="Proteomes" id="UP001341281"/>
    </source>
</evidence>
<proteinExistence type="predicted"/>
<dbReference type="InterPro" id="IPR000953">
    <property type="entry name" value="Chromo/chromo_shadow_dom"/>
</dbReference>
<protein>
    <recommendedName>
        <fullName evidence="2">Chromo domain-containing protein</fullName>
    </recommendedName>
</protein>
<dbReference type="AlphaFoldDB" id="A0AAQ3TI93"/>
<dbReference type="Pfam" id="PF00385">
    <property type="entry name" value="Chromo"/>
    <property type="match status" value="1"/>
</dbReference>
<feature type="region of interest" description="Disordered" evidence="1">
    <location>
        <begin position="165"/>
        <end position="212"/>
    </location>
</feature>
<dbReference type="InterPro" id="IPR016197">
    <property type="entry name" value="Chromo-like_dom_sf"/>
</dbReference>
<accession>A0AAQ3TI93</accession>
<evidence type="ECO:0000259" key="2">
    <source>
        <dbReference type="PROSITE" id="PS50013"/>
    </source>
</evidence>
<organism evidence="3 4">
    <name type="scientific">Paspalum notatum var. saurae</name>
    <dbReference type="NCBI Taxonomy" id="547442"/>
    <lineage>
        <taxon>Eukaryota</taxon>
        <taxon>Viridiplantae</taxon>
        <taxon>Streptophyta</taxon>
        <taxon>Embryophyta</taxon>
        <taxon>Tracheophyta</taxon>
        <taxon>Spermatophyta</taxon>
        <taxon>Magnoliopsida</taxon>
        <taxon>Liliopsida</taxon>
        <taxon>Poales</taxon>
        <taxon>Poaceae</taxon>
        <taxon>PACMAD clade</taxon>
        <taxon>Panicoideae</taxon>
        <taxon>Andropogonodae</taxon>
        <taxon>Paspaleae</taxon>
        <taxon>Paspalinae</taxon>
        <taxon>Paspalum</taxon>
    </lineage>
</organism>
<dbReference type="PANTHER" id="PTHR46148:SF54">
    <property type="entry name" value="RETROTRANSPOSON-LIKE PROTEIN"/>
    <property type="match status" value="1"/>
</dbReference>
<dbReference type="PANTHER" id="PTHR46148">
    <property type="entry name" value="CHROMO DOMAIN-CONTAINING PROTEIN"/>
    <property type="match status" value="1"/>
</dbReference>
<name>A0AAQ3TI93_PASNO</name>
<dbReference type="InterPro" id="IPR056924">
    <property type="entry name" value="SH3_Tf2-1"/>
</dbReference>
<keyword evidence="4" id="KW-1185">Reference proteome</keyword>
<evidence type="ECO:0000313" key="3">
    <source>
        <dbReference type="EMBL" id="WVZ74258.1"/>
    </source>
</evidence>
<dbReference type="Gene3D" id="2.40.50.40">
    <property type="match status" value="1"/>
</dbReference>
<gene>
    <name evidence="3" type="ORF">U9M48_022466</name>
</gene>
<dbReference type="SUPFAM" id="SSF54160">
    <property type="entry name" value="Chromo domain-like"/>
    <property type="match status" value="1"/>
</dbReference>
<dbReference type="Proteomes" id="UP001341281">
    <property type="component" value="Chromosome 05"/>
</dbReference>
<sequence>MKVQADRKRSERSFEVGDYVWLKLQPYVQTSVAPRAHHKLSFRYYGPYPITKKIGSVAYQLQLPACSSVHPVFHVSLLKKAVGSVEPGISPLPSDSIDLQVPEFILDRRLKQQGNRIIDQVLVKWKGLPPELATWEDADQPKFAARGLAAFRDGENVTTKIVSTTEAGKKGVRQVRKAGREEASSSFKSSTKEGRPKRQNRPSTKYSGPEWT</sequence>
<dbReference type="PROSITE" id="PS50013">
    <property type="entry name" value="CHROMO_2"/>
    <property type="match status" value="1"/>
</dbReference>